<evidence type="ECO:0008006" key="5">
    <source>
        <dbReference type="Google" id="ProtNLM"/>
    </source>
</evidence>
<evidence type="ECO:0000256" key="2">
    <source>
        <dbReference type="SAM" id="SignalP"/>
    </source>
</evidence>
<dbReference type="EMBL" id="QKWH01000008">
    <property type="protein sequence ID" value="PZR52586.1"/>
    <property type="molecule type" value="Genomic_DNA"/>
</dbReference>
<dbReference type="PROSITE" id="PS51257">
    <property type="entry name" value="PROKAR_LIPOPROTEIN"/>
    <property type="match status" value="1"/>
</dbReference>
<sequence length="217" mass="21779">MLLTRRAPGHRPAVVTALVLGAALLAGCGADQAEPSASPAPAASAVTVPSDAVVSDAEGAVAGGQAPADDAQAAEDAVDATQAQAEAAQEAETSSAEDPQPADDAGPATCAELQAAWSQTNKALVNLSPDHPRALVTSFRSAGRAMEPVEAPDDVADAWRSMSAYLGRVNDALADVDADDTDAVSAAMAREISARDTARATQAAEEITAFVADGCRS</sequence>
<feature type="signal peptide" evidence="2">
    <location>
        <begin position="1"/>
        <end position="33"/>
    </location>
</feature>
<dbReference type="RefSeq" id="WP_111251261.1">
    <property type="nucleotide sequence ID" value="NZ_QKWH01000008.1"/>
</dbReference>
<gene>
    <name evidence="3" type="ORF">DNL40_10710</name>
</gene>
<feature type="compositionally biased region" description="Low complexity" evidence="1">
    <location>
        <begin position="79"/>
        <end position="98"/>
    </location>
</feature>
<evidence type="ECO:0000313" key="3">
    <source>
        <dbReference type="EMBL" id="PZR52586.1"/>
    </source>
</evidence>
<comment type="caution">
    <text evidence="3">The sequence shown here is derived from an EMBL/GenBank/DDBJ whole genome shotgun (WGS) entry which is preliminary data.</text>
</comment>
<keyword evidence="4" id="KW-1185">Reference proteome</keyword>
<reference evidence="3 4" key="1">
    <citation type="submission" date="2018-06" db="EMBL/GenBank/DDBJ databases">
        <title>Whole genome sequencing of a novel hydrocarbon degrading bacterial strain, PW21 isolated from oil contaminated produced water sample.</title>
        <authorList>
            <person name="Nagkirti P."/>
            <person name="Shaikh A."/>
            <person name="Gowdaman V."/>
            <person name="Engineer A.E."/>
            <person name="Dagar S."/>
            <person name="Dhakephalkar P.K."/>
        </authorList>
    </citation>
    <scope>NUCLEOTIDE SEQUENCE [LARGE SCALE GENOMIC DNA]</scope>
    <source>
        <strain evidence="3 4">PW21</strain>
    </source>
</reference>
<protein>
    <recommendedName>
        <fullName evidence="5">DUF305 domain-containing protein</fullName>
    </recommendedName>
</protein>
<organism evidence="3 4">
    <name type="scientific">Xylanimonas oleitrophica</name>
    <dbReference type="NCBI Taxonomy" id="2607479"/>
    <lineage>
        <taxon>Bacteria</taxon>
        <taxon>Bacillati</taxon>
        <taxon>Actinomycetota</taxon>
        <taxon>Actinomycetes</taxon>
        <taxon>Micrococcales</taxon>
        <taxon>Promicromonosporaceae</taxon>
        <taxon>Xylanimonas</taxon>
    </lineage>
</organism>
<name>A0A2W5WWB7_9MICO</name>
<feature type="chain" id="PRO_5038686741" description="DUF305 domain-containing protein" evidence="2">
    <location>
        <begin position="34"/>
        <end position="217"/>
    </location>
</feature>
<dbReference type="Proteomes" id="UP000248783">
    <property type="component" value="Unassembled WGS sequence"/>
</dbReference>
<feature type="region of interest" description="Disordered" evidence="1">
    <location>
        <begin position="61"/>
        <end position="107"/>
    </location>
</feature>
<accession>A0A2W5WWB7</accession>
<evidence type="ECO:0000313" key="4">
    <source>
        <dbReference type="Proteomes" id="UP000248783"/>
    </source>
</evidence>
<dbReference type="AlphaFoldDB" id="A0A2W5WWB7"/>
<proteinExistence type="predicted"/>
<keyword evidence="2" id="KW-0732">Signal</keyword>
<evidence type="ECO:0000256" key="1">
    <source>
        <dbReference type="SAM" id="MobiDB-lite"/>
    </source>
</evidence>